<dbReference type="InterPro" id="IPR023631">
    <property type="entry name" value="Amidase_dom"/>
</dbReference>
<dbReference type="InterPro" id="IPR020556">
    <property type="entry name" value="Amidase_CS"/>
</dbReference>
<dbReference type="PANTHER" id="PTHR11895:SF7">
    <property type="entry name" value="GLUTAMYL-TRNA(GLN) AMIDOTRANSFERASE SUBUNIT A, MITOCHONDRIAL"/>
    <property type="match status" value="1"/>
</dbReference>
<dbReference type="Gene3D" id="3.90.1300.10">
    <property type="entry name" value="Amidase signature (AS) domain"/>
    <property type="match status" value="1"/>
</dbReference>
<sequence>MHQDRDHDHADAADSAEATTPLHERTATELAQQLRAGELSSVALTAHLLERIAARNEAARAFLTLTPERALERATWADAELARDAEAARADSGIARGRGVDVGAALRRRRPLLGLPFGDKDLTDRAGVASSYGSRAMAGFVPEVSARLALDLDAAGGVSLGKTNTPEFGFPCYTENGLGAPARNPWDPERGPGGSSGGAAVAVAARLLPLAPGSDGGGSVRIPAAACGLVGLKPSRGRVPGGSGVDALAGLPVAGPLARTTADAALLLDAMLVTADDWPHTLSVSRTGGTAPARSYAEDLAMRAFEWPPDAAGGLERLRVGVSTWSPWAERYDLAVEDAQLRALEATAGELEAAGHEVVRLPGGIADSSAHGVRAFDATREGVVDGTGFASAFRAVWRGGAAALPLDGPRLELVEPLTSWLVRTGRDLPVAELSRGIAYLADFERRVIAAYRGFDAVLTPALAMSPRKIGWFDPDDGEHNFAQQVQYTPFTSYVNATGLPAITMPVMSEAAPDGTRLPVGVQAIGRPGREDVLLRLSAWLEARRAWGARRPPID</sequence>
<feature type="region of interest" description="Disordered" evidence="2">
    <location>
        <begin position="1"/>
        <end position="21"/>
    </location>
</feature>
<evidence type="ECO:0000259" key="3">
    <source>
        <dbReference type="Pfam" id="PF01425"/>
    </source>
</evidence>
<accession>A0A6H9WUK8</accession>
<dbReference type="OrthoDB" id="5175573at2"/>
<dbReference type="Proteomes" id="UP000431744">
    <property type="component" value="Unassembled WGS sequence"/>
</dbReference>
<evidence type="ECO:0000256" key="1">
    <source>
        <dbReference type="ARBA" id="ARBA00009199"/>
    </source>
</evidence>
<keyword evidence="5" id="KW-1185">Reference proteome</keyword>
<dbReference type="Pfam" id="PF01425">
    <property type="entry name" value="Amidase"/>
    <property type="match status" value="1"/>
</dbReference>
<comment type="similarity">
    <text evidence="1">Belongs to the amidase family.</text>
</comment>
<dbReference type="SUPFAM" id="SSF75304">
    <property type="entry name" value="Amidase signature (AS) enzymes"/>
    <property type="match status" value="1"/>
</dbReference>
<comment type="caution">
    <text evidence="4">The sequence shown here is derived from an EMBL/GenBank/DDBJ whole genome shotgun (WGS) entry which is preliminary data.</text>
</comment>
<dbReference type="RefSeq" id="WP_158028454.1">
    <property type="nucleotide sequence ID" value="NZ_BMHG01000001.1"/>
</dbReference>
<dbReference type="InterPro" id="IPR036928">
    <property type="entry name" value="AS_sf"/>
</dbReference>
<name>A0A6H9WUK8_9MICO</name>
<dbReference type="EMBL" id="WBJY01000001">
    <property type="protein sequence ID" value="KAB1649870.1"/>
    <property type="molecule type" value="Genomic_DNA"/>
</dbReference>
<evidence type="ECO:0000313" key="4">
    <source>
        <dbReference type="EMBL" id="KAB1649870.1"/>
    </source>
</evidence>
<gene>
    <name evidence="4" type="ORF">F8O04_06475</name>
</gene>
<dbReference type="PROSITE" id="PS00571">
    <property type="entry name" value="AMIDASES"/>
    <property type="match status" value="1"/>
</dbReference>
<feature type="domain" description="Amidase" evidence="3">
    <location>
        <begin position="45"/>
        <end position="534"/>
    </location>
</feature>
<evidence type="ECO:0000256" key="2">
    <source>
        <dbReference type="SAM" id="MobiDB-lite"/>
    </source>
</evidence>
<feature type="compositionally biased region" description="Basic and acidic residues" evidence="2">
    <location>
        <begin position="1"/>
        <end position="12"/>
    </location>
</feature>
<proteinExistence type="inferred from homology"/>
<dbReference type="GO" id="GO:0003824">
    <property type="term" value="F:catalytic activity"/>
    <property type="evidence" value="ECO:0007669"/>
    <property type="project" value="InterPro"/>
</dbReference>
<dbReference type="AlphaFoldDB" id="A0A6H9WUK8"/>
<reference evidence="4 5" key="1">
    <citation type="submission" date="2019-09" db="EMBL/GenBank/DDBJ databases">
        <title>Phylogeny of genus Pseudoclavibacter and closely related genus.</title>
        <authorList>
            <person name="Li Y."/>
        </authorList>
    </citation>
    <scope>NUCLEOTIDE SEQUENCE [LARGE SCALE GENOMIC DNA]</scope>
    <source>
        <strain evidence="4 5">EGI 60007</strain>
    </source>
</reference>
<evidence type="ECO:0000313" key="5">
    <source>
        <dbReference type="Proteomes" id="UP000431744"/>
    </source>
</evidence>
<dbReference type="InterPro" id="IPR000120">
    <property type="entry name" value="Amidase"/>
</dbReference>
<organism evidence="4 5">
    <name type="scientific">Pseudoclavibacter endophyticus</name>
    <dbReference type="NCBI Taxonomy" id="1778590"/>
    <lineage>
        <taxon>Bacteria</taxon>
        <taxon>Bacillati</taxon>
        <taxon>Actinomycetota</taxon>
        <taxon>Actinomycetes</taxon>
        <taxon>Micrococcales</taxon>
        <taxon>Microbacteriaceae</taxon>
        <taxon>Pseudoclavibacter</taxon>
    </lineage>
</organism>
<protein>
    <submittedName>
        <fullName evidence="4">Amidase</fullName>
    </submittedName>
</protein>
<dbReference type="PANTHER" id="PTHR11895">
    <property type="entry name" value="TRANSAMIDASE"/>
    <property type="match status" value="1"/>
</dbReference>